<dbReference type="InterPro" id="IPR030677">
    <property type="entry name" value="Nnr"/>
</dbReference>
<feature type="binding site" evidence="18">
    <location>
        <position position="56"/>
    </location>
    <ligand>
        <name>K(+)</name>
        <dbReference type="ChEBI" id="CHEBI:29103"/>
    </ligand>
</feature>
<evidence type="ECO:0000256" key="17">
    <source>
        <dbReference type="HAMAP-Rule" id="MF_01965"/>
    </source>
</evidence>
<comment type="subunit">
    <text evidence="17">Homotetramer.</text>
</comment>
<name>A0A4S2F0Q6_9ACTN</name>
<dbReference type="PROSITE" id="PS01050">
    <property type="entry name" value="YJEF_C_2"/>
    <property type="match status" value="1"/>
</dbReference>
<keyword evidence="5 18" id="KW-0479">Metal-binding</keyword>
<dbReference type="GO" id="GO:0046872">
    <property type="term" value="F:metal ion binding"/>
    <property type="evidence" value="ECO:0007669"/>
    <property type="project" value="UniProtKB-UniRule"/>
</dbReference>
<evidence type="ECO:0000256" key="6">
    <source>
        <dbReference type="ARBA" id="ARBA00022741"/>
    </source>
</evidence>
<comment type="catalytic activity">
    <reaction evidence="2 18 19">
        <text>(6R)-NADPHX = (6S)-NADPHX</text>
        <dbReference type="Rhea" id="RHEA:32227"/>
        <dbReference type="ChEBI" id="CHEBI:64076"/>
        <dbReference type="ChEBI" id="CHEBI:64077"/>
        <dbReference type="EC" id="5.1.99.6"/>
    </reaction>
</comment>
<comment type="similarity">
    <text evidence="17">Belongs to the NnrD/CARKD family.</text>
</comment>
<comment type="catalytic activity">
    <reaction evidence="15 17 19">
        <text>(6S)-NADHX + ADP = AMP + phosphate + NADH + H(+)</text>
        <dbReference type="Rhea" id="RHEA:32223"/>
        <dbReference type="ChEBI" id="CHEBI:15378"/>
        <dbReference type="ChEBI" id="CHEBI:43474"/>
        <dbReference type="ChEBI" id="CHEBI:57945"/>
        <dbReference type="ChEBI" id="CHEBI:64074"/>
        <dbReference type="ChEBI" id="CHEBI:456215"/>
        <dbReference type="ChEBI" id="CHEBI:456216"/>
        <dbReference type="EC" id="4.2.1.136"/>
    </reaction>
</comment>
<dbReference type="PROSITE" id="PS51383">
    <property type="entry name" value="YJEF_C_3"/>
    <property type="match status" value="1"/>
</dbReference>
<evidence type="ECO:0000313" key="23">
    <source>
        <dbReference type="Proteomes" id="UP000310263"/>
    </source>
</evidence>
<sequence>MQPVLNIEDVRQVEQSLTLEGVSLAELMRRAGHAVAQEVLASRPQRVAILCGTGNNGGDGWVAAERLHEAGVAVQVVAPQDPQDLKSSLALMVAKSAVAAGVSYTVAPSTDELAALLSSSDVVVDALLGTGFHGAPAAPFDLWIQEVNRTSATVVAVDVPSGLSAQTGHAPGQAVYADTTVTMISLKPGLISGRGRDLCGSIVLAPLASQTDRLVVEADPVAWRCDAQDYLEVLPCDTQDIDKYSRGSVLVVAGSLRFPGAAIMAAQAAARAGAGYVTLVVPDRVATVCRTHLLEIPVVGMPSTPEGQFSVEGKAQIVSMAEKASAVLCGPGMGVSADTVAVTSALLECSRPLVLDADALNALGRMTTNRLDNFPELIRREAPLVLTPHRRELGRIAGTPNDPPDSLTAALEAARRVVWADGGTDICVVAKGEATGCVGVEIALLPKPGPAALATAGSGDVLAGTMAATLARGLESNELLPLLCAYACEVHGLAGTLAAENCGSRGVMASDVIACLGLASDAMEESVSMAVSGAAQEGDAAHPQVSGR</sequence>
<dbReference type="PIRSF" id="PIRSF017184">
    <property type="entry name" value="Nnr"/>
    <property type="match status" value="1"/>
</dbReference>
<comment type="function">
    <text evidence="17">Catalyzes the dehydration of the S-form of NAD(P)HX at the expense of ADP, which is converted to AMP. Together with NAD(P)HX epimerase, which catalyzes the epimerization of the S- and R-forms, the enzyme allows the repair of both epimers of NAD(P)HX, a damaged form of NAD(P)H that is a result of enzymatic or heat-dependent hydration.</text>
</comment>
<dbReference type="InterPro" id="IPR029056">
    <property type="entry name" value="Ribokinase-like"/>
</dbReference>
<evidence type="ECO:0000256" key="12">
    <source>
        <dbReference type="ARBA" id="ARBA00023239"/>
    </source>
</evidence>
<dbReference type="Proteomes" id="UP000310263">
    <property type="component" value="Unassembled WGS sequence"/>
</dbReference>
<comment type="caution">
    <text evidence="22">The sequence shown here is derived from an EMBL/GenBank/DDBJ whole genome shotgun (WGS) entry which is preliminary data.</text>
</comment>
<keyword evidence="13" id="KW-0511">Multifunctional enzyme</keyword>
<dbReference type="HAMAP" id="MF_01965">
    <property type="entry name" value="NADHX_dehydratase"/>
    <property type="match status" value="1"/>
</dbReference>
<feature type="binding site" evidence="17">
    <location>
        <position position="460"/>
    </location>
    <ligand>
        <name>(6S)-NADPHX</name>
        <dbReference type="ChEBI" id="CHEBI:64076"/>
    </ligand>
</feature>
<evidence type="ECO:0000256" key="14">
    <source>
        <dbReference type="ARBA" id="ARBA00025153"/>
    </source>
</evidence>
<dbReference type="PANTHER" id="PTHR12592">
    <property type="entry name" value="ATP-DEPENDENT (S)-NAD(P)H-HYDRATE DEHYDRATASE FAMILY MEMBER"/>
    <property type="match status" value="1"/>
</dbReference>
<dbReference type="EC" id="4.2.1.136" evidence="19"/>
<gene>
    <name evidence="18" type="primary">nnrE</name>
    <name evidence="17" type="synonym">nnrD</name>
    <name evidence="22" type="ORF">E5334_03235</name>
</gene>
<evidence type="ECO:0000256" key="16">
    <source>
        <dbReference type="ARBA" id="ARBA00049209"/>
    </source>
</evidence>
<feature type="binding site" evidence="18">
    <location>
        <begin position="55"/>
        <end position="59"/>
    </location>
    <ligand>
        <name>(6S)-NADPHX</name>
        <dbReference type="ChEBI" id="CHEBI:64076"/>
    </ligand>
</feature>
<comment type="function">
    <text evidence="14 19">Bifunctional enzyme that catalyzes the epimerization of the S- and R-forms of NAD(P)HX and the dehydration of the S-form of NAD(P)HX at the expense of ADP, which is converted to AMP. This allows the repair of both epimers of NAD(P)HX, a damaged form of NAD(P)H that is a result of enzymatic or heat-dependent hydration.</text>
</comment>
<keyword evidence="9 18" id="KW-0630">Potassium</keyword>
<dbReference type="InterPro" id="IPR000631">
    <property type="entry name" value="CARKD"/>
</dbReference>
<dbReference type="InterPro" id="IPR017953">
    <property type="entry name" value="Carbohydrate_kinase_pred_CS"/>
</dbReference>
<evidence type="ECO:0000313" key="22">
    <source>
        <dbReference type="EMBL" id="TGY62459.1"/>
    </source>
</evidence>
<comment type="catalytic activity">
    <reaction evidence="1 18 19">
        <text>(6R)-NADHX = (6S)-NADHX</text>
        <dbReference type="Rhea" id="RHEA:32215"/>
        <dbReference type="ChEBI" id="CHEBI:64074"/>
        <dbReference type="ChEBI" id="CHEBI:64075"/>
        <dbReference type="EC" id="5.1.99.6"/>
    </reaction>
</comment>
<feature type="binding site" evidence="17">
    <location>
        <position position="389"/>
    </location>
    <ligand>
        <name>(6S)-NADPHX</name>
        <dbReference type="ChEBI" id="CHEBI:64076"/>
    </ligand>
</feature>
<evidence type="ECO:0000256" key="18">
    <source>
        <dbReference type="HAMAP-Rule" id="MF_01966"/>
    </source>
</evidence>
<dbReference type="HAMAP" id="MF_01966">
    <property type="entry name" value="NADHX_epimerase"/>
    <property type="match status" value="1"/>
</dbReference>
<dbReference type="RefSeq" id="WP_136012188.1">
    <property type="nucleotide sequence ID" value="NZ_SRYE01000002.1"/>
</dbReference>
<keyword evidence="7 17" id="KW-0067">ATP-binding</keyword>
<feature type="binding site" evidence="17">
    <location>
        <position position="459"/>
    </location>
    <ligand>
        <name>AMP</name>
        <dbReference type="ChEBI" id="CHEBI:456215"/>
    </ligand>
</feature>
<comment type="function">
    <text evidence="18">Catalyzes the epimerization of the S- and R-forms of NAD(P)HX, a damaged form of NAD(P)H that is a result of enzymatic or heat-dependent hydration. This is a prerequisite for the S-specific NAD(P)H-hydrate dehydratase to allow the repair of both epimers of NAD(P)HX.</text>
</comment>
<dbReference type="PANTHER" id="PTHR12592:SF0">
    <property type="entry name" value="ATP-DEPENDENT (S)-NAD(P)H-HYDRATE DEHYDRATASE"/>
    <property type="match status" value="1"/>
</dbReference>
<dbReference type="SUPFAM" id="SSF64153">
    <property type="entry name" value="YjeF N-terminal domain-like"/>
    <property type="match status" value="1"/>
</dbReference>
<feature type="binding site" evidence="17">
    <location>
        <position position="261"/>
    </location>
    <ligand>
        <name>(6S)-NADPHX</name>
        <dbReference type="ChEBI" id="CHEBI:64076"/>
    </ligand>
</feature>
<evidence type="ECO:0000256" key="11">
    <source>
        <dbReference type="ARBA" id="ARBA00023235"/>
    </source>
</evidence>
<evidence type="ECO:0000256" key="13">
    <source>
        <dbReference type="ARBA" id="ARBA00023268"/>
    </source>
</evidence>
<dbReference type="NCBIfam" id="TIGR00196">
    <property type="entry name" value="yjeF_cterm"/>
    <property type="match status" value="1"/>
</dbReference>
<dbReference type="InterPro" id="IPR036652">
    <property type="entry name" value="YjeF_N_dom_sf"/>
</dbReference>
<feature type="binding site" evidence="17">
    <location>
        <position position="332"/>
    </location>
    <ligand>
        <name>(6S)-NADPHX</name>
        <dbReference type="ChEBI" id="CHEBI:64076"/>
    </ligand>
</feature>
<feature type="binding site" evidence="17">
    <location>
        <begin position="431"/>
        <end position="435"/>
    </location>
    <ligand>
        <name>AMP</name>
        <dbReference type="ChEBI" id="CHEBI:456215"/>
    </ligand>
</feature>
<dbReference type="Pfam" id="PF03853">
    <property type="entry name" value="YjeF_N"/>
    <property type="match status" value="1"/>
</dbReference>
<comment type="cofactor">
    <cofactor evidence="18 19">
        <name>K(+)</name>
        <dbReference type="ChEBI" id="CHEBI:29103"/>
    </cofactor>
    <text evidence="18 19">Binds 1 potassium ion per subunit.</text>
</comment>
<accession>A0A4S2F0Q6</accession>
<comment type="similarity">
    <text evidence="4 19">In the C-terminal section; belongs to the NnrD/CARKD family.</text>
</comment>
<feature type="domain" description="YjeF C-terminal" evidence="20">
    <location>
        <begin position="226"/>
        <end position="523"/>
    </location>
</feature>
<evidence type="ECO:0000256" key="8">
    <source>
        <dbReference type="ARBA" id="ARBA00022857"/>
    </source>
</evidence>
<dbReference type="Gene3D" id="3.40.1190.20">
    <property type="match status" value="1"/>
</dbReference>
<evidence type="ECO:0000259" key="21">
    <source>
        <dbReference type="PROSITE" id="PS51385"/>
    </source>
</evidence>
<evidence type="ECO:0000256" key="10">
    <source>
        <dbReference type="ARBA" id="ARBA00023027"/>
    </source>
</evidence>
<feature type="domain" description="YjeF N-terminal" evidence="21">
    <location>
        <begin position="10"/>
        <end position="215"/>
    </location>
</feature>
<feature type="binding site" evidence="18">
    <location>
        <begin position="129"/>
        <end position="135"/>
    </location>
    <ligand>
        <name>(6S)-NADPHX</name>
        <dbReference type="ChEBI" id="CHEBI:64076"/>
    </ligand>
</feature>
<dbReference type="Gene3D" id="3.40.50.10260">
    <property type="entry name" value="YjeF N-terminal domain"/>
    <property type="match status" value="1"/>
</dbReference>
<organism evidence="22 23">
    <name type="scientific">Muricaecibacterium torontonense</name>
    <dbReference type="NCBI Taxonomy" id="3032871"/>
    <lineage>
        <taxon>Bacteria</taxon>
        <taxon>Bacillati</taxon>
        <taxon>Actinomycetota</taxon>
        <taxon>Coriobacteriia</taxon>
        <taxon>Coriobacteriales</taxon>
        <taxon>Atopobiaceae</taxon>
        <taxon>Muricaecibacterium</taxon>
    </lineage>
</organism>
<comment type="catalytic activity">
    <reaction evidence="16 17 19">
        <text>(6S)-NADPHX + ADP = AMP + phosphate + NADPH + H(+)</text>
        <dbReference type="Rhea" id="RHEA:32235"/>
        <dbReference type="ChEBI" id="CHEBI:15378"/>
        <dbReference type="ChEBI" id="CHEBI:43474"/>
        <dbReference type="ChEBI" id="CHEBI:57783"/>
        <dbReference type="ChEBI" id="CHEBI:64076"/>
        <dbReference type="ChEBI" id="CHEBI:456215"/>
        <dbReference type="ChEBI" id="CHEBI:456216"/>
        <dbReference type="EC" id="4.2.1.136"/>
    </reaction>
</comment>
<feature type="binding site" evidence="18">
    <location>
        <position position="161"/>
    </location>
    <ligand>
        <name>K(+)</name>
        <dbReference type="ChEBI" id="CHEBI:29103"/>
    </ligand>
</feature>
<dbReference type="NCBIfam" id="TIGR00197">
    <property type="entry name" value="yjeF_nterm"/>
    <property type="match status" value="1"/>
</dbReference>
<feature type="binding site" evidence="18">
    <location>
        <position position="158"/>
    </location>
    <ligand>
        <name>(6S)-NADPHX</name>
        <dbReference type="ChEBI" id="CHEBI:64076"/>
    </ligand>
</feature>
<dbReference type="PROSITE" id="PS51385">
    <property type="entry name" value="YJEF_N"/>
    <property type="match status" value="1"/>
</dbReference>
<dbReference type="GO" id="GO:0005524">
    <property type="term" value="F:ATP binding"/>
    <property type="evidence" value="ECO:0007669"/>
    <property type="project" value="UniProtKB-UniRule"/>
</dbReference>
<dbReference type="Pfam" id="PF01256">
    <property type="entry name" value="Carb_kinase"/>
    <property type="match status" value="1"/>
</dbReference>
<comment type="similarity">
    <text evidence="18">Belongs to the NnrE/AIBP family.</text>
</comment>
<keyword evidence="10 17" id="KW-0520">NAD</keyword>
<evidence type="ECO:0000256" key="7">
    <source>
        <dbReference type="ARBA" id="ARBA00022840"/>
    </source>
</evidence>
<evidence type="ECO:0000256" key="3">
    <source>
        <dbReference type="ARBA" id="ARBA00006001"/>
    </source>
</evidence>
<dbReference type="GO" id="GO:0052855">
    <property type="term" value="F:ADP-dependent NAD(P)H-hydrate dehydratase activity"/>
    <property type="evidence" value="ECO:0007669"/>
    <property type="project" value="UniProtKB-UniRule"/>
</dbReference>
<feature type="binding site" evidence="18">
    <location>
        <position position="125"/>
    </location>
    <ligand>
        <name>K(+)</name>
        <dbReference type="ChEBI" id="CHEBI:29103"/>
    </ligand>
</feature>
<keyword evidence="6 17" id="KW-0547">Nucleotide-binding</keyword>
<dbReference type="OrthoDB" id="9806925at2"/>
<evidence type="ECO:0000256" key="5">
    <source>
        <dbReference type="ARBA" id="ARBA00022723"/>
    </source>
</evidence>
<dbReference type="CDD" id="cd01171">
    <property type="entry name" value="YXKO-related"/>
    <property type="match status" value="1"/>
</dbReference>
<reference evidence="22 23" key="1">
    <citation type="submission" date="2019-04" db="EMBL/GenBank/DDBJ databases">
        <title>Microbes associate with the intestines of laboratory mice.</title>
        <authorList>
            <person name="Navarre W."/>
            <person name="Wong E."/>
            <person name="Huang K."/>
            <person name="Tropini C."/>
            <person name="Ng K."/>
            <person name="Yu B."/>
        </authorList>
    </citation>
    <scope>NUCLEOTIDE SEQUENCE [LARGE SCALE GENOMIC DNA]</scope>
    <source>
        <strain evidence="22 23">NM07_P-09</strain>
    </source>
</reference>
<dbReference type="EMBL" id="SRYE01000002">
    <property type="protein sequence ID" value="TGY62459.1"/>
    <property type="molecule type" value="Genomic_DNA"/>
</dbReference>
<evidence type="ECO:0000256" key="9">
    <source>
        <dbReference type="ARBA" id="ARBA00022958"/>
    </source>
</evidence>
<comment type="similarity">
    <text evidence="3 19">In the N-terminal section; belongs to the NnrE/AIBP family.</text>
</comment>
<keyword evidence="12 17" id="KW-0456">Lyase</keyword>
<evidence type="ECO:0000256" key="15">
    <source>
        <dbReference type="ARBA" id="ARBA00048238"/>
    </source>
</evidence>
<dbReference type="GO" id="GO:0046496">
    <property type="term" value="P:nicotinamide nucleotide metabolic process"/>
    <property type="evidence" value="ECO:0007669"/>
    <property type="project" value="UniProtKB-UniRule"/>
</dbReference>
<keyword evidence="11 18" id="KW-0413">Isomerase</keyword>
<evidence type="ECO:0000256" key="1">
    <source>
        <dbReference type="ARBA" id="ARBA00000013"/>
    </source>
</evidence>
<dbReference type="AlphaFoldDB" id="A0A4S2F0Q6"/>
<evidence type="ECO:0000256" key="4">
    <source>
        <dbReference type="ARBA" id="ARBA00009524"/>
    </source>
</evidence>
<keyword evidence="8 17" id="KW-0521">NADP</keyword>
<keyword evidence="23" id="KW-1185">Reference proteome</keyword>
<dbReference type="EC" id="5.1.99.6" evidence="19"/>
<dbReference type="InterPro" id="IPR004443">
    <property type="entry name" value="YjeF_N_dom"/>
</dbReference>
<protein>
    <recommendedName>
        <fullName evidence="19">Bifunctional NAD(P)H-hydrate repair enzyme</fullName>
    </recommendedName>
    <alternativeName>
        <fullName evidence="19">Nicotinamide nucleotide repair protein</fullName>
    </alternativeName>
    <domain>
        <recommendedName>
            <fullName evidence="19">ADP-dependent (S)-NAD(P)H-hydrate dehydratase</fullName>
            <ecNumber evidence="19">4.2.1.136</ecNumber>
        </recommendedName>
        <alternativeName>
            <fullName evidence="19">ADP-dependent NAD(P)HX dehydratase</fullName>
        </alternativeName>
    </domain>
    <domain>
        <recommendedName>
            <fullName evidence="19">NAD(P)H-hydrate epimerase</fullName>
            <ecNumber evidence="19">5.1.99.6</ecNumber>
        </recommendedName>
    </domain>
</protein>
<dbReference type="SUPFAM" id="SSF53613">
    <property type="entry name" value="Ribokinase-like"/>
    <property type="match status" value="1"/>
</dbReference>
<dbReference type="GO" id="GO:0052856">
    <property type="term" value="F:NAD(P)HX epimerase activity"/>
    <property type="evidence" value="ECO:0007669"/>
    <property type="project" value="UniProtKB-UniRule"/>
</dbReference>
<dbReference type="GO" id="GO:0110051">
    <property type="term" value="P:metabolite repair"/>
    <property type="evidence" value="ECO:0007669"/>
    <property type="project" value="TreeGrafter"/>
</dbReference>
<evidence type="ECO:0000256" key="2">
    <source>
        <dbReference type="ARBA" id="ARBA00000909"/>
    </source>
</evidence>
<evidence type="ECO:0000259" key="20">
    <source>
        <dbReference type="PROSITE" id="PS51383"/>
    </source>
</evidence>
<comment type="cofactor">
    <cofactor evidence="17">
        <name>Mg(2+)</name>
        <dbReference type="ChEBI" id="CHEBI:18420"/>
    </cofactor>
</comment>
<evidence type="ECO:0000256" key="19">
    <source>
        <dbReference type="PIRNR" id="PIRNR017184"/>
    </source>
</evidence>
<proteinExistence type="inferred from homology"/>
<comment type="caution">
    <text evidence="18">Lacks conserved residue(s) required for the propagation of feature annotation.</text>
</comment>